<dbReference type="PANTHER" id="PTHR42879">
    <property type="entry name" value="3-OXOACYL-(ACYL-CARRIER-PROTEIN) REDUCTASE"/>
    <property type="match status" value="1"/>
</dbReference>
<dbReference type="EMBL" id="BART01021491">
    <property type="protein sequence ID" value="GAH00903.1"/>
    <property type="molecule type" value="Genomic_DNA"/>
</dbReference>
<evidence type="ECO:0000313" key="2">
    <source>
        <dbReference type="EMBL" id="GAH00903.1"/>
    </source>
</evidence>
<evidence type="ECO:0000256" key="1">
    <source>
        <dbReference type="ARBA" id="ARBA00006484"/>
    </source>
</evidence>
<sequence>MNQRTALVTGASRGIGLAISMRLQKEAIKVLTPTRQEMDLFSNSSIDAYLSSLKEPIDILINNAGINILASGVEVSDSNTHNTLQVNLIAPMRLIRSIA</sequence>
<dbReference type="InterPro" id="IPR036291">
    <property type="entry name" value="NAD(P)-bd_dom_sf"/>
</dbReference>
<accession>X1DWY3</accession>
<reference evidence="2" key="1">
    <citation type="journal article" date="2014" name="Front. Microbiol.">
        <title>High frequency of phylogenetically diverse reductive dehalogenase-homologous genes in deep subseafloor sedimentary metagenomes.</title>
        <authorList>
            <person name="Kawai M."/>
            <person name="Futagami T."/>
            <person name="Toyoda A."/>
            <person name="Takaki Y."/>
            <person name="Nishi S."/>
            <person name="Hori S."/>
            <person name="Arai W."/>
            <person name="Tsubouchi T."/>
            <person name="Morono Y."/>
            <person name="Uchiyama I."/>
            <person name="Ito T."/>
            <person name="Fujiyama A."/>
            <person name="Inagaki F."/>
            <person name="Takami H."/>
        </authorList>
    </citation>
    <scope>NUCLEOTIDE SEQUENCE</scope>
    <source>
        <strain evidence="2">Expedition CK06-06</strain>
    </source>
</reference>
<dbReference type="PRINTS" id="PR00081">
    <property type="entry name" value="GDHRDH"/>
</dbReference>
<organism evidence="2">
    <name type="scientific">marine sediment metagenome</name>
    <dbReference type="NCBI Taxonomy" id="412755"/>
    <lineage>
        <taxon>unclassified sequences</taxon>
        <taxon>metagenomes</taxon>
        <taxon>ecological metagenomes</taxon>
    </lineage>
</organism>
<comment type="similarity">
    <text evidence="1">Belongs to the short-chain dehydrogenases/reductases (SDR) family.</text>
</comment>
<dbReference type="Gene3D" id="3.40.50.720">
    <property type="entry name" value="NAD(P)-binding Rossmann-like Domain"/>
    <property type="match status" value="1"/>
</dbReference>
<gene>
    <name evidence="2" type="ORF">S01H4_39628</name>
</gene>
<protein>
    <recommendedName>
        <fullName evidence="3">Short-chain dehydrogenase/reductase SDR</fullName>
    </recommendedName>
</protein>
<dbReference type="Pfam" id="PF00106">
    <property type="entry name" value="adh_short"/>
    <property type="match status" value="1"/>
</dbReference>
<proteinExistence type="inferred from homology"/>
<dbReference type="InterPro" id="IPR050259">
    <property type="entry name" value="SDR"/>
</dbReference>
<feature type="non-terminal residue" evidence="2">
    <location>
        <position position="99"/>
    </location>
</feature>
<comment type="caution">
    <text evidence="2">The sequence shown here is derived from an EMBL/GenBank/DDBJ whole genome shotgun (WGS) entry which is preliminary data.</text>
</comment>
<evidence type="ECO:0008006" key="3">
    <source>
        <dbReference type="Google" id="ProtNLM"/>
    </source>
</evidence>
<dbReference type="SUPFAM" id="SSF51735">
    <property type="entry name" value="NAD(P)-binding Rossmann-fold domains"/>
    <property type="match status" value="1"/>
</dbReference>
<dbReference type="InterPro" id="IPR002347">
    <property type="entry name" value="SDR_fam"/>
</dbReference>
<name>X1DWY3_9ZZZZ</name>
<dbReference type="AlphaFoldDB" id="X1DWY3"/>